<feature type="region of interest" description="Disordered" evidence="1">
    <location>
        <begin position="119"/>
        <end position="173"/>
    </location>
</feature>
<dbReference type="Proteomes" id="UP000077202">
    <property type="component" value="Unassembled WGS sequence"/>
</dbReference>
<reference evidence="2" key="1">
    <citation type="submission" date="2016-03" db="EMBL/GenBank/DDBJ databases">
        <title>Mechanisms controlling the formation of the plant cell surface in tip-growing cells are functionally conserved among land plants.</title>
        <authorList>
            <person name="Honkanen S."/>
            <person name="Jones V.A."/>
            <person name="Morieri G."/>
            <person name="Champion C."/>
            <person name="Hetherington A.J."/>
            <person name="Kelly S."/>
            <person name="Saint-Marcoux D."/>
            <person name="Proust H."/>
            <person name="Prescott H."/>
            <person name="Dolan L."/>
        </authorList>
    </citation>
    <scope>NUCLEOTIDE SEQUENCE [LARGE SCALE GENOMIC DNA]</scope>
    <source>
        <tissue evidence="2">Whole gametophyte</tissue>
    </source>
</reference>
<comment type="caution">
    <text evidence="2">The sequence shown here is derived from an EMBL/GenBank/DDBJ whole genome shotgun (WGS) entry which is preliminary data.</text>
</comment>
<protein>
    <submittedName>
        <fullName evidence="2">Uncharacterized protein</fullName>
    </submittedName>
</protein>
<accession>A0A176VUF1</accession>
<feature type="compositionally biased region" description="Basic and acidic residues" evidence="1">
    <location>
        <begin position="71"/>
        <end position="89"/>
    </location>
</feature>
<evidence type="ECO:0000313" key="3">
    <source>
        <dbReference type="Proteomes" id="UP000077202"/>
    </source>
</evidence>
<keyword evidence="3" id="KW-1185">Reference proteome</keyword>
<dbReference type="EMBL" id="LVLJ01002695">
    <property type="protein sequence ID" value="OAE23991.1"/>
    <property type="molecule type" value="Genomic_DNA"/>
</dbReference>
<proteinExistence type="predicted"/>
<feature type="compositionally biased region" description="Basic and acidic residues" evidence="1">
    <location>
        <begin position="132"/>
        <end position="142"/>
    </location>
</feature>
<gene>
    <name evidence="2" type="ORF">AXG93_1330s1000</name>
</gene>
<feature type="region of interest" description="Disordered" evidence="1">
    <location>
        <begin position="1"/>
        <end position="93"/>
    </location>
</feature>
<organism evidence="2 3">
    <name type="scientific">Marchantia polymorpha subsp. ruderalis</name>
    <dbReference type="NCBI Taxonomy" id="1480154"/>
    <lineage>
        <taxon>Eukaryota</taxon>
        <taxon>Viridiplantae</taxon>
        <taxon>Streptophyta</taxon>
        <taxon>Embryophyta</taxon>
        <taxon>Marchantiophyta</taxon>
        <taxon>Marchantiopsida</taxon>
        <taxon>Marchantiidae</taxon>
        <taxon>Marchantiales</taxon>
        <taxon>Marchantiaceae</taxon>
        <taxon>Marchantia</taxon>
    </lineage>
</organism>
<sequence length="256" mass="28779">MGKRTRASGKCPLLHEHSSRPKQKARKLVLPVSSTDTGRVAETRDSPSLGEDASVGVLGRTAGLPTPKARTPSDKEDGMRHRPACERRRSAWLPSKYTSMTRLRVKRLRRRRNLSSLRRTKAGRGAAIAAEEAGRPSSKESPRISAATEILDTEDDTRSEEEEVESDHCALSQKTALQLRDDAAANVQRDFEEQSAKIEAELNFERAQNCILAEELVRQTRLLEKSELARKTDEELQRRLQSRCDELRAQRAEAEL</sequence>
<feature type="compositionally biased region" description="Acidic residues" evidence="1">
    <location>
        <begin position="151"/>
        <end position="165"/>
    </location>
</feature>
<evidence type="ECO:0000256" key="1">
    <source>
        <dbReference type="SAM" id="MobiDB-lite"/>
    </source>
</evidence>
<name>A0A176VUF1_MARPO</name>
<evidence type="ECO:0000313" key="2">
    <source>
        <dbReference type="EMBL" id="OAE23991.1"/>
    </source>
</evidence>
<dbReference type="AlphaFoldDB" id="A0A176VUF1"/>